<feature type="transmembrane region" description="Helical" evidence="1">
    <location>
        <begin position="25"/>
        <end position="48"/>
    </location>
</feature>
<feature type="domain" description="Double Cache" evidence="2">
    <location>
        <begin position="58"/>
        <end position="144"/>
    </location>
</feature>
<keyword evidence="1" id="KW-0472">Membrane</keyword>
<evidence type="ECO:0000259" key="2">
    <source>
        <dbReference type="Pfam" id="PF14827"/>
    </source>
</evidence>
<feature type="non-terminal residue" evidence="3">
    <location>
        <position position="150"/>
    </location>
</feature>
<organism evidence="3 4">
    <name type="scientific">Candidatus Electrothrix marina</name>
    <dbReference type="NCBI Taxonomy" id="1859130"/>
    <lineage>
        <taxon>Bacteria</taxon>
        <taxon>Pseudomonadati</taxon>
        <taxon>Thermodesulfobacteriota</taxon>
        <taxon>Desulfobulbia</taxon>
        <taxon>Desulfobulbales</taxon>
        <taxon>Desulfobulbaceae</taxon>
        <taxon>Candidatus Electrothrix</taxon>
    </lineage>
</organism>
<proteinExistence type="predicted"/>
<comment type="caution">
    <text evidence="3">The sequence shown here is derived from an EMBL/GenBank/DDBJ whole genome shotgun (WGS) entry which is preliminary data.</text>
</comment>
<dbReference type="Pfam" id="PF14827">
    <property type="entry name" value="dCache_3"/>
    <property type="match status" value="1"/>
</dbReference>
<evidence type="ECO:0000256" key="1">
    <source>
        <dbReference type="SAM" id="Phobius"/>
    </source>
</evidence>
<evidence type="ECO:0000313" key="4">
    <source>
        <dbReference type="Proteomes" id="UP000287615"/>
    </source>
</evidence>
<accession>A0A444JAL2</accession>
<dbReference type="AlphaFoldDB" id="A0A444JAL2"/>
<gene>
    <name evidence="3" type="ORF">VU00_11412</name>
</gene>
<evidence type="ECO:0000313" key="3">
    <source>
        <dbReference type="EMBL" id="RWX50121.1"/>
    </source>
</evidence>
<dbReference type="Proteomes" id="UP000287615">
    <property type="component" value="Unassembled WGS sequence"/>
</dbReference>
<reference evidence="3 4" key="1">
    <citation type="submission" date="2017-01" db="EMBL/GenBank/DDBJ databases">
        <title>The cable genome- insights into the physiology and evolution of filamentous bacteria capable of sulfide oxidation via long distance electron transfer.</title>
        <authorList>
            <person name="Schreiber L."/>
            <person name="Bjerg J.T."/>
            <person name="Boggild A."/>
            <person name="Van De Vossenberg J."/>
            <person name="Meysman F."/>
            <person name="Nielsen L.P."/>
            <person name="Schramm A."/>
            <person name="Kjeldsen K.U."/>
        </authorList>
    </citation>
    <scope>NUCLEOTIDE SEQUENCE [LARGE SCALE GENOMIC DNA]</scope>
    <source>
        <strain evidence="3">A3</strain>
    </source>
</reference>
<protein>
    <recommendedName>
        <fullName evidence="2">Double Cache domain-containing protein</fullName>
    </recommendedName>
</protein>
<sequence>MRRKRENDAVAGNLSRGIYAIKKNIFCSILAGMVLLGLVYLFSVFWMYRQQDAARYQEWKETVDEIYSDRLSQAEKNLRSLLLVLGANPVLQQQFMAGDREMLLKTSRSLEQSLRQDYHITHFYFHSPDRINFLRVHQPERHGDRIDRLT</sequence>
<name>A0A444JAL2_9BACT</name>
<dbReference type="InterPro" id="IPR029150">
    <property type="entry name" value="dCache_3"/>
</dbReference>
<keyword evidence="1" id="KW-1133">Transmembrane helix</keyword>
<keyword evidence="1" id="KW-0812">Transmembrane</keyword>
<dbReference type="EMBL" id="MTKR01000141">
    <property type="protein sequence ID" value="RWX50121.1"/>
    <property type="molecule type" value="Genomic_DNA"/>
</dbReference>